<comment type="caution">
    <text evidence="1">The sequence shown here is derived from an EMBL/GenBank/DDBJ whole genome shotgun (WGS) entry which is preliminary data.</text>
</comment>
<gene>
    <name evidence="1" type="ORF">P5673_025421</name>
</gene>
<organism evidence="1 2">
    <name type="scientific">Acropora cervicornis</name>
    <name type="common">Staghorn coral</name>
    <dbReference type="NCBI Taxonomy" id="6130"/>
    <lineage>
        <taxon>Eukaryota</taxon>
        <taxon>Metazoa</taxon>
        <taxon>Cnidaria</taxon>
        <taxon>Anthozoa</taxon>
        <taxon>Hexacorallia</taxon>
        <taxon>Scleractinia</taxon>
        <taxon>Astrocoeniina</taxon>
        <taxon>Acroporidae</taxon>
        <taxon>Acropora</taxon>
    </lineage>
</organism>
<name>A0AAD9Q286_ACRCE</name>
<reference evidence="1" key="1">
    <citation type="journal article" date="2023" name="G3 (Bethesda)">
        <title>Whole genome assembly and annotation of the endangered Caribbean coral Acropora cervicornis.</title>
        <authorList>
            <person name="Selwyn J.D."/>
            <person name="Vollmer S.V."/>
        </authorList>
    </citation>
    <scope>NUCLEOTIDE SEQUENCE</scope>
    <source>
        <strain evidence="1">K2</strain>
    </source>
</reference>
<accession>A0AAD9Q286</accession>
<dbReference type="AlphaFoldDB" id="A0AAD9Q286"/>
<evidence type="ECO:0000313" key="1">
    <source>
        <dbReference type="EMBL" id="KAK2553224.1"/>
    </source>
</evidence>
<evidence type="ECO:0000313" key="2">
    <source>
        <dbReference type="Proteomes" id="UP001249851"/>
    </source>
</evidence>
<dbReference type="Proteomes" id="UP001249851">
    <property type="component" value="Unassembled WGS sequence"/>
</dbReference>
<protein>
    <submittedName>
        <fullName evidence="1">Uncharacterized protein</fullName>
    </submittedName>
</protein>
<dbReference type="EMBL" id="JARQWQ010000079">
    <property type="protein sequence ID" value="KAK2553224.1"/>
    <property type="molecule type" value="Genomic_DNA"/>
</dbReference>
<reference evidence="1" key="2">
    <citation type="journal article" date="2023" name="Science">
        <title>Genomic signatures of disease resistance in endangered staghorn corals.</title>
        <authorList>
            <person name="Vollmer S.V."/>
            <person name="Selwyn J.D."/>
            <person name="Despard B.A."/>
            <person name="Roesel C.L."/>
        </authorList>
    </citation>
    <scope>NUCLEOTIDE SEQUENCE</scope>
    <source>
        <strain evidence="1">K2</strain>
    </source>
</reference>
<sequence>MRLPRSGHEKDLLSHVDGIGFEERLPHTLPSIWKWHKRGIPHPLLEKKLKKRGTWLTSLSLFASTMKLCEKRIISYLSAKPTWSAQHELVKLFAAKWSNYLTNWVRMVGERISCDNSPCTEHTKVAVVHSGSRARGSVNHARVAKKSGQ</sequence>
<keyword evidence="2" id="KW-1185">Reference proteome</keyword>
<proteinExistence type="predicted"/>